<dbReference type="PANTHER" id="PTHR31297:SF34">
    <property type="entry name" value="GLUCAN 1,3-BETA-GLUCOSIDASE 2"/>
    <property type="match status" value="1"/>
</dbReference>
<gene>
    <name evidence="19" type="ORF">BT96DRAFT_441327</name>
</gene>
<dbReference type="OrthoDB" id="62120at2759"/>
<keyword evidence="4 17" id="KW-0812">Transmembrane</keyword>
<dbReference type="Proteomes" id="UP000799118">
    <property type="component" value="Unassembled WGS sequence"/>
</dbReference>
<feature type="transmembrane region" description="Helical" evidence="17">
    <location>
        <begin position="44"/>
        <end position="69"/>
    </location>
</feature>
<keyword evidence="6" id="KW-0735">Signal-anchor</keyword>
<keyword evidence="11" id="KW-0961">Cell wall biogenesis/degradation</keyword>
<keyword evidence="7 17" id="KW-1133">Transmembrane helix</keyword>
<sequence>MAIPASSPPSTNASFSGKVPAASPHEDSEAPARSHSSFWTRKRIIIVAGILLIIVVILAVVLPVIFLVVKPHETSSTGSRSGSGGSNPSSPTGATTGGDGSTVITENGTQFLYNNSFGGYWVQDPSDPFNNDARPNSWTPPLNTSWTWGTDKINGVNLGGWLVIEPFITPQFFQQYPTAVDEYTLSEAMRADTENGGIGQLEEHYETFISEQDIAEIAGAGLNFIRVPLPFWAIETWDTEPYLERTSWTYFLKVLEWARKYGLRVCLDLHALPGSQNGYNHSGRLAPVNFLAGNMGLANAQRSIYYIRVLTEFISQPQYVNLIPIFGIVNEPLVGVIGVDTITSFYLETYTMMRNITGLGTDHGPFIAIHDGFEPASTWYTLLRGADRLMLDDHPYLAFGGENLAPIAATGPQGQPGGTWPAEACNAWALATNTSQQNFGVTFAGEWSTAPNDCGLFLQGVGAGSTNPQCPTYVDWQNFNSSMKEGIMNFALASQDALQDWFFWTWKIHEAQNGTIGSPLWSYQLGLRNGWIPQDPRTSTGKCESLGTPQNLFNLTFLPWETGTPSSIPASSTSSFPWPPSTISGDVVPNSLLPTYTNTAPIITMPPGTFSGAPSSVTSSVDGWFDKSDTTGGVTAIVGCTYPDEYNGIFSVTPTVPCTGPTATA</sequence>
<dbReference type="AlphaFoldDB" id="A0A6A4GSH2"/>
<keyword evidence="3" id="KW-1003">Cell membrane</keyword>
<dbReference type="Gene3D" id="3.20.20.80">
    <property type="entry name" value="Glycosidases"/>
    <property type="match status" value="1"/>
</dbReference>
<evidence type="ECO:0000256" key="4">
    <source>
        <dbReference type="ARBA" id="ARBA00022692"/>
    </source>
</evidence>
<feature type="region of interest" description="Disordered" evidence="16">
    <location>
        <begin position="1"/>
        <end position="34"/>
    </location>
</feature>
<evidence type="ECO:0000256" key="10">
    <source>
        <dbReference type="ARBA" id="ARBA00023295"/>
    </source>
</evidence>
<comment type="similarity">
    <text evidence="2">Belongs to the glycosyl hydrolase 5 (cellulase A) family.</text>
</comment>
<evidence type="ECO:0000256" key="14">
    <source>
        <dbReference type="ARBA" id="ARBA00038929"/>
    </source>
</evidence>
<dbReference type="InterPro" id="IPR050386">
    <property type="entry name" value="Glycosyl_hydrolase_5"/>
</dbReference>
<evidence type="ECO:0000313" key="19">
    <source>
        <dbReference type="EMBL" id="KAE9388270.1"/>
    </source>
</evidence>
<name>A0A6A4GSH2_9AGAR</name>
<dbReference type="Pfam" id="PF00150">
    <property type="entry name" value="Cellulase"/>
    <property type="match status" value="1"/>
</dbReference>
<dbReference type="GO" id="GO:0009251">
    <property type="term" value="P:glucan catabolic process"/>
    <property type="evidence" value="ECO:0007669"/>
    <property type="project" value="TreeGrafter"/>
</dbReference>
<dbReference type="InterPro" id="IPR017853">
    <property type="entry name" value="GH"/>
</dbReference>
<comment type="catalytic activity">
    <reaction evidence="12">
        <text>Successive hydrolysis of beta-D-glucose units from the non-reducing ends of (1-&gt;3)-beta-D-glucans, releasing alpha-glucose.</text>
        <dbReference type="EC" id="3.2.1.58"/>
    </reaction>
</comment>
<dbReference type="GO" id="GO:0005576">
    <property type="term" value="C:extracellular region"/>
    <property type="evidence" value="ECO:0007669"/>
    <property type="project" value="TreeGrafter"/>
</dbReference>
<keyword evidence="5 19" id="KW-0378">Hydrolase</keyword>
<evidence type="ECO:0000256" key="2">
    <source>
        <dbReference type="ARBA" id="ARBA00005641"/>
    </source>
</evidence>
<evidence type="ECO:0000256" key="12">
    <source>
        <dbReference type="ARBA" id="ARBA00036824"/>
    </source>
</evidence>
<evidence type="ECO:0000313" key="20">
    <source>
        <dbReference type="Proteomes" id="UP000799118"/>
    </source>
</evidence>
<dbReference type="GO" id="GO:0004338">
    <property type="term" value="F:glucan exo-1,3-beta-glucosidase activity"/>
    <property type="evidence" value="ECO:0007669"/>
    <property type="project" value="UniProtKB-EC"/>
</dbReference>
<evidence type="ECO:0000256" key="3">
    <source>
        <dbReference type="ARBA" id="ARBA00022475"/>
    </source>
</evidence>
<evidence type="ECO:0000256" key="7">
    <source>
        <dbReference type="ARBA" id="ARBA00022989"/>
    </source>
</evidence>
<evidence type="ECO:0000256" key="6">
    <source>
        <dbReference type="ARBA" id="ARBA00022968"/>
    </source>
</evidence>
<protein>
    <recommendedName>
        <fullName evidence="14">glucan 1,3-beta-glucosidase</fullName>
        <ecNumber evidence="14">3.2.1.58</ecNumber>
    </recommendedName>
    <alternativeName>
        <fullName evidence="15">Exo-1,3-beta-glucanase D</fullName>
    </alternativeName>
</protein>
<proteinExistence type="inferred from homology"/>
<evidence type="ECO:0000256" key="16">
    <source>
        <dbReference type="SAM" id="MobiDB-lite"/>
    </source>
</evidence>
<dbReference type="SUPFAM" id="SSF51445">
    <property type="entry name" value="(Trans)glycosidases"/>
    <property type="match status" value="1"/>
</dbReference>
<evidence type="ECO:0000256" key="8">
    <source>
        <dbReference type="ARBA" id="ARBA00023136"/>
    </source>
</evidence>
<evidence type="ECO:0000256" key="1">
    <source>
        <dbReference type="ARBA" id="ARBA00004401"/>
    </source>
</evidence>
<dbReference type="GO" id="GO:0009986">
    <property type="term" value="C:cell surface"/>
    <property type="evidence" value="ECO:0007669"/>
    <property type="project" value="TreeGrafter"/>
</dbReference>
<organism evidence="19 20">
    <name type="scientific">Gymnopus androsaceus JB14</name>
    <dbReference type="NCBI Taxonomy" id="1447944"/>
    <lineage>
        <taxon>Eukaryota</taxon>
        <taxon>Fungi</taxon>
        <taxon>Dikarya</taxon>
        <taxon>Basidiomycota</taxon>
        <taxon>Agaricomycotina</taxon>
        <taxon>Agaricomycetes</taxon>
        <taxon>Agaricomycetidae</taxon>
        <taxon>Agaricales</taxon>
        <taxon>Marasmiineae</taxon>
        <taxon>Omphalotaceae</taxon>
        <taxon>Gymnopus</taxon>
    </lineage>
</organism>
<evidence type="ECO:0000256" key="9">
    <source>
        <dbReference type="ARBA" id="ARBA00023180"/>
    </source>
</evidence>
<evidence type="ECO:0000256" key="11">
    <source>
        <dbReference type="ARBA" id="ARBA00023316"/>
    </source>
</evidence>
<evidence type="ECO:0000256" key="17">
    <source>
        <dbReference type="SAM" id="Phobius"/>
    </source>
</evidence>
<comment type="function">
    <text evidence="13">Glucosidase involved in the degradation of cellulosic biomass. Active on lichenan.</text>
</comment>
<evidence type="ECO:0000256" key="15">
    <source>
        <dbReference type="ARBA" id="ARBA00041260"/>
    </source>
</evidence>
<dbReference type="InterPro" id="IPR001547">
    <property type="entry name" value="Glyco_hydro_5"/>
</dbReference>
<keyword evidence="20" id="KW-1185">Reference proteome</keyword>
<keyword evidence="10" id="KW-0326">Glycosidase</keyword>
<evidence type="ECO:0000259" key="18">
    <source>
        <dbReference type="Pfam" id="PF00150"/>
    </source>
</evidence>
<evidence type="ECO:0000256" key="13">
    <source>
        <dbReference type="ARBA" id="ARBA00037126"/>
    </source>
</evidence>
<keyword evidence="8 17" id="KW-0472">Membrane</keyword>
<feature type="region of interest" description="Disordered" evidence="16">
    <location>
        <begin position="74"/>
        <end position="101"/>
    </location>
</feature>
<dbReference type="GO" id="GO:0071555">
    <property type="term" value="P:cell wall organization"/>
    <property type="evidence" value="ECO:0007669"/>
    <property type="project" value="UniProtKB-KW"/>
</dbReference>
<feature type="compositionally biased region" description="Low complexity" evidence="16">
    <location>
        <begin position="74"/>
        <end position="94"/>
    </location>
</feature>
<comment type="subcellular location">
    <subcellularLocation>
        <location evidence="1">Cell membrane</location>
        <topology evidence="1">Single-pass type II membrane protein</topology>
    </subcellularLocation>
</comment>
<accession>A0A6A4GSH2</accession>
<dbReference type="EC" id="3.2.1.58" evidence="14"/>
<evidence type="ECO:0000256" key="5">
    <source>
        <dbReference type="ARBA" id="ARBA00022801"/>
    </source>
</evidence>
<dbReference type="GO" id="GO:0005886">
    <property type="term" value="C:plasma membrane"/>
    <property type="evidence" value="ECO:0007669"/>
    <property type="project" value="UniProtKB-SubCell"/>
</dbReference>
<reference evidence="19" key="1">
    <citation type="journal article" date="2019" name="Environ. Microbiol.">
        <title>Fungal ecological strategies reflected in gene transcription - a case study of two litter decomposers.</title>
        <authorList>
            <person name="Barbi F."/>
            <person name="Kohler A."/>
            <person name="Barry K."/>
            <person name="Baskaran P."/>
            <person name="Daum C."/>
            <person name="Fauchery L."/>
            <person name="Ihrmark K."/>
            <person name="Kuo A."/>
            <person name="LaButti K."/>
            <person name="Lipzen A."/>
            <person name="Morin E."/>
            <person name="Grigoriev I.V."/>
            <person name="Henrissat B."/>
            <person name="Lindahl B."/>
            <person name="Martin F."/>
        </authorList>
    </citation>
    <scope>NUCLEOTIDE SEQUENCE</scope>
    <source>
        <strain evidence="19">JB14</strain>
    </source>
</reference>
<dbReference type="PANTHER" id="PTHR31297">
    <property type="entry name" value="GLUCAN ENDO-1,6-BETA-GLUCOSIDASE B"/>
    <property type="match status" value="1"/>
</dbReference>
<dbReference type="EMBL" id="ML769752">
    <property type="protein sequence ID" value="KAE9388270.1"/>
    <property type="molecule type" value="Genomic_DNA"/>
</dbReference>
<keyword evidence="9" id="KW-0325">Glycoprotein</keyword>
<feature type="domain" description="Glycoside hydrolase family 5" evidence="18">
    <location>
        <begin position="202"/>
        <end position="356"/>
    </location>
</feature>